<keyword evidence="2" id="KW-0067">ATP-binding</keyword>
<dbReference type="Proteomes" id="UP000260844">
    <property type="component" value="Unassembled WGS sequence"/>
</dbReference>
<gene>
    <name evidence="2" type="ORF">DXD40_00055</name>
</gene>
<name>A0A8B2Z2P1_BACUN</name>
<protein>
    <submittedName>
        <fullName evidence="2">ATP-binding protein</fullName>
    </submittedName>
</protein>
<dbReference type="PANTHER" id="PTHR43581:SF4">
    <property type="entry name" value="ATP_GTP PHOSPHATASE"/>
    <property type="match status" value="1"/>
</dbReference>
<dbReference type="SUPFAM" id="SSF52540">
    <property type="entry name" value="P-loop containing nucleoside triphosphate hydrolases"/>
    <property type="match status" value="1"/>
</dbReference>
<dbReference type="Pfam" id="PF13175">
    <property type="entry name" value="AAA_15"/>
    <property type="match status" value="1"/>
</dbReference>
<keyword evidence="2" id="KW-0547">Nucleotide-binding</keyword>
<dbReference type="GO" id="GO:0005524">
    <property type="term" value="F:ATP binding"/>
    <property type="evidence" value="ECO:0007669"/>
    <property type="project" value="UniProtKB-KW"/>
</dbReference>
<accession>A0A8B2Z2P1</accession>
<comment type="caution">
    <text evidence="2">The sequence shown here is derived from an EMBL/GenBank/DDBJ whole genome shotgun (WGS) entry which is preliminary data.</text>
</comment>
<sequence length="522" mass="59216">MKITKIHIEKFRGFQNEDFELGSQLTAIAGQNGTQKSTLLGIVTQTFTLKFDDPMRAEKPLCGGSYISAFKDKFRLSPTFDKPKGHEWTISFDSGIADFTVESIKRTGDPNVRFWKKGARQEGDGYISFPTIFLSLKRLVPAAEETKIITDDTLLTVEELNEFKQLHNKILIAQTPISSATAITSKNKQSVGVSTGLYDWNQNSMGQDNLGKIILALFSFKRLQEKYPGQYKGGILAIDEMDATMYPASQVELLKILRKYASKLKLQILFTTHSMSLLKAMDELVKEVGKQVETINQVKLLYLKKIDDKIVIKQNIDIKGIQLDLNVVAEGNNRKKNKITVYTEDKENILLAKAILKSKASVLDFVDVTLSCSLLIELVNKNIPAFKHPYSIVILDGDIKEDRNRRKKIKNADNILVLPGNKSPERLLASYLHNLSDADSLWSSIANGYSKQVCFREYSLEQINASGEDGRQNAKTWFNNQREVYWGRNMRKILNSFLNSISAEVQEFNANFDKMIKRYIHD</sequence>
<dbReference type="InterPro" id="IPR051396">
    <property type="entry name" value="Bact_Antivir_Def_Nuclease"/>
</dbReference>
<evidence type="ECO:0000313" key="3">
    <source>
        <dbReference type="Proteomes" id="UP000260844"/>
    </source>
</evidence>
<reference evidence="2 3" key="1">
    <citation type="submission" date="2018-08" db="EMBL/GenBank/DDBJ databases">
        <title>A genome reference for cultivated species of the human gut microbiota.</title>
        <authorList>
            <person name="Zou Y."/>
            <person name="Xue W."/>
            <person name="Luo G."/>
        </authorList>
    </citation>
    <scope>NUCLEOTIDE SEQUENCE [LARGE SCALE GENOMIC DNA]</scope>
    <source>
        <strain evidence="2 3">TM04-30</strain>
    </source>
</reference>
<feature type="domain" description="Endonuclease GajA/Old nuclease/RecF-like AAA" evidence="1">
    <location>
        <begin position="157"/>
        <end position="276"/>
    </location>
</feature>
<dbReference type="PANTHER" id="PTHR43581">
    <property type="entry name" value="ATP/GTP PHOSPHATASE"/>
    <property type="match status" value="1"/>
</dbReference>
<dbReference type="RefSeq" id="WP_117688796.1">
    <property type="nucleotide sequence ID" value="NZ_QSPV01000001.1"/>
</dbReference>
<proteinExistence type="predicted"/>
<dbReference type="EMBL" id="QSPV01000001">
    <property type="protein sequence ID" value="RGJ96846.1"/>
    <property type="molecule type" value="Genomic_DNA"/>
</dbReference>
<organism evidence="2 3">
    <name type="scientific">Bacteroides uniformis</name>
    <dbReference type="NCBI Taxonomy" id="820"/>
    <lineage>
        <taxon>Bacteria</taxon>
        <taxon>Pseudomonadati</taxon>
        <taxon>Bacteroidota</taxon>
        <taxon>Bacteroidia</taxon>
        <taxon>Bacteroidales</taxon>
        <taxon>Bacteroidaceae</taxon>
        <taxon>Bacteroides</taxon>
    </lineage>
</organism>
<evidence type="ECO:0000259" key="1">
    <source>
        <dbReference type="Pfam" id="PF13175"/>
    </source>
</evidence>
<dbReference type="Gene3D" id="3.40.50.300">
    <property type="entry name" value="P-loop containing nucleotide triphosphate hydrolases"/>
    <property type="match status" value="1"/>
</dbReference>
<evidence type="ECO:0000313" key="2">
    <source>
        <dbReference type="EMBL" id="RGJ96846.1"/>
    </source>
</evidence>
<dbReference type="InterPro" id="IPR027417">
    <property type="entry name" value="P-loop_NTPase"/>
</dbReference>
<dbReference type="InterPro" id="IPR041685">
    <property type="entry name" value="AAA_GajA/Old/RecF-like"/>
</dbReference>
<dbReference type="AlphaFoldDB" id="A0A8B2Z2P1"/>